<keyword evidence="2" id="KW-0732">Signal</keyword>
<dbReference type="Pfam" id="PF20125">
    <property type="entry name" value="DUF6515"/>
    <property type="match status" value="1"/>
</dbReference>
<gene>
    <name evidence="3" type="ORF">MED92_14373</name>
</gene>
<dbReference type="InterPro" id="IPR045398">
    <property type="entry name" value="DUF6515"/>
</dbReference>
<dbReference type="OrthoDB" id="123540at2"/>
<feature type="region of interest" description="Disordered" evidence="1">
    <location>
        <begin position="34"/>
        <end position="61"/>
    </location>
</feature>
<evidence type="ECO:0000313" key="3">
    <source>
        <dbReference type="EMBL" id="EAR62230.1"/>
    </source>
</evidence>
<dbReference type="AlphaFoldDB" id="A0A7U8GTK2"/>
<accession>A0A7U8GTK2</accession>
<protein>
    <recommendedName>
        <fullName evidence="5">Secreted protein</fullName>
    </recommendedName>
</protein>
<comment type="caution">
    <text evidence="3">The sequence shown here is derived from an EMBL/GenBank/DDBJ whole genome shotgun (WGS) entry which is preliminary data.</text>
</comment>
<dbReference type="RefSeq" id="WP_007020540.1">
    <property type="nucleotide sequence ID" value="NZ_CH724125.1"/>
</dbReference>
<sequence>MDIKRTLVLASLAMAFTLALPVVDAGTDTINLGSSAQADWDDNDEARRTARRTARRVERRHDAMDSAKPVTVLPAGCYTQVISGIAYQNCNGVLYQQMPGQPQYVIVQPAGIVHSLPTGCISKVVGSATFFECGVQVYKSVVMNGATVYQLQ</sequence>
<feature type="chain" id="PRO_5031076034" description="Secreted protein" evidence="2">
    <location>
        <begin position="26"/>
        <end position="152"/>
    </location>
</feature>
<evidence type="ECO:0008006" key="5">
    <source>
        <dbReference type="Google" id="ProtNLM"/>
    </source>
</evidence>
<name>A0A7U8GTK2_NEPCE</name>
<proteinExistence type="predicted"/>
<reference evidence="3 4" key="1">
    <citation type="submission" date="2006-02" db="EMBL/GenBank/DDBJ databases">
        <authorList>
            <person name="Pinhassi J."/>
            <person name="Pedros-Alio C."/>
            <person name="Ferriera S."/>
            <person name="Johnson J."/>
            <person name="Kravitz S."/>
            <person name="Halpern A."/>
            <person name="Remington K."/>
            <person name="Beeson K."/>
            <person name="Tran B."/>
            <person name="Rogers Y.-H."/>
            <person name="Friedman R."/>
            <person name="Venter J.C."/>
        </authorList>
    </citation>
    <scope>NUCLEOTIDE SEQUENCE [LARGE SCALE GENOMIC DNA]</scope>
    <source>
        <strain evidence="3 4">MED92</strain>
    </source>
</reference>
<feature type="signal peptide" evidence="2">
    <location>
        <begin position="1"/>
        <end position="25"/>
    </location>
</feature>
<dbReference type="EMBL" id="AAOW01000003">
    <property type="protein sequence ID" value="EAR62230.1"/>
    <property type="molecule type" value="Genomic_DNA"/>
</dbReference>
<evidence type="ECO:0000313" key="4">
    <source>
        <dbReference type="Proteomes" id="UP000002171"/>
    </source>
</evidence>
<keyword evidence="4" id="KW-1185">Reference proteome</keyword>
<dbReference type="Proteomes" id="UP000002171">
    <property type="component" value="Unassembled WGS sequence"/>
</dbReference>
<evidence type="ECO:0000256" key="2">
    <source>
        <dbReference type="SAM" id="SignalP"/>
    </source>
</evidence>
<evidence type="ECO:0000256" key="1">
    <source>
        <dbReference type="SAM" id="MobiDB-lite"/>
    </source>
</evidence>
<organism evidence="3 4">
    <name type="scientific">Neptuniibacter caesariensis</name>
    <dbReference type="NCBI Taxonomy" id="207954"/>
    <lineage>
        <taxon>Bacteria</taxon>
        <taxon>Pseudomonadati</taxon>
        <taxon>Pseudomonadota</taxon>
        <taxon>Gammaproteobacteria</taxon>
        <taxon>Oceanospirillales</taxon>
        <taxon>Oceanospirillaceae</taxon>
        <taxon>Neptuniibacter</taxon>
    </lineage>
</organism>